<accession>A0ABP8FPJ2</accession>
<proteinExistence type="predicted"/>
<dbReference type="RefSeq" id="WP_345166482.1">
    <property type="nucleotide sequence ID" value="NZ_BAABGX010000002.1"/>
</dbReference>
<dbReference type="Proteomes" id="UP001501844">
    <property type="component" value="Unassembled WGS sequence"/>
</dbReference>
<protein>
    <recommendedName>
        <fullName evidence="4">Lipoprotein</fullName>
    </recommendedName>
</protein>
<evidence type="ECO:0000256" key="1">
    <source>
        <dbReference type="SAM" id="SignalP"/>
    </source>
</evidence>
<keyword evidence="3" id="KW-1185">Reference proteome</keyword>
<feature type="chain" id="PRO_5046100407" description="Lipoprotein" evidence="1">
    <location>
        <begin position="20"/>
        <end position="119"/>
    </location>
</feature>
<dbReference type="EMBL" id="BAABGX010000002">
    <property type="protein sequence ID" value="GAA4308086.1"/>
    <property type="molecule type" value="Genomic_DNA"/>
</dbReference>
<comment type="caution">
    <text evidence="2">The sequence shown here is derived from an EMBL/GenBank/DDBJ whole genome shotgun (WGS) entry which is preliminary data.</text>
</comment>
<sequence>MKRKILSLLLIGFGLFLNIACQGPDGKLEWPEEAQTKWLSYQETQCADPWGYGNSNQDKVQYIKEYLQKQGITVLDISLNKVNDGAMCMACTCASGRVLKVQVKKEDEAKLLTMGFKSV</sequence>
<feature type="signal peptide" evidence="1">
    <location>
        <begin position="1"/>
        <end position="19"/>
    </location>
</feature>
<keyword evidence="1" id="KW-0732">Signal</keyword>
<organism evidence="2 3">
    <name type="scientific">Nibribacter koreensis</name>
    <dbReference type="NCBI Taxonomy" id="1084519"/>
    <lineage>
        <taxon>Bacteria</taxon>
        <taxon>Pseudomonadati</taxon>
        <taxon>Bacteroidota</taxon>
        <taxon>Cytophagia</taxon>
        <taxon>Cytophagales</taxon>
        <taxon>Hymenobacteraceae</taxon>
        <taxon>Nibribacter</taxon>
    </lineage>
</organism>
<evidence type="ECO:0000313" key="3">
    <source>
        <dbReference type="Proteomes" id="UP001501844"/>
    </source>
</evidence>
<evidence type="ECO:0008006" key="4">
    <source>
        <dbReference type="Google" id="ProtNLM"/>
    </source>
</evidence>
<name>A0ABP8FPJ2_9BACT</name>
<evidence type="ECO:0000313" key="2">
    <source>
        <dbReference type="EMBL" id="GAA4308086.1"/>
    </source>
</evidence>
<reference evidence="3" key="1">
    <citation type="journal article" date="2019" name="Int. J. Syst. Evol. Microbiol.">
        <title>The Global Catalogue of Microorganisms (GCM) 10K type strain sequencing project: providing services to taxonomists for standard genome sequencing and annotation.</title>
        <authorList>
            <consortium name="The Broad Institute Genomics Platform"/>
            <consortium name="The Broad Institute Genome Sequencing Center for Infectious Disease"/>
            <person name="Wu L."/>
            <person name="Ma J."/>
        </authorList>
    </citation>
    <scope>NUCLEOTIDE SEQUENCE [LARGE SCALE GENOMIC DNA]</scope>
    <source>
        <strain evidence="3">JCM 17917</strain>
    </source>
</reference>
<gene>
    <name evidence="2" type="ORF">GCM10023183_24460</name>
</gene>